<keyword evidence="2" id="KW-0732">Signal</keyword>
<evidence type="ECO:0000313" key="5">
    <source>
        <dbReference type="Proteomes" id="UP000642829"/>
    </source>
</evidence>
<dbReference type="RefSeq" id="WP_189514875.1">
    <property type="nucleotide sequence ID" value="NZ_BMXG01000012.1"/>
</dbReference>
<comment type="caution">
    <text evidence="4">The sequence shown here is derived from an EMBL/GenBank/DDBJ whole genome shotgun (WGS) entry which is preliminary data.</text>
</comment>
<reference evidence="4" key="1">
    <citation type="journal article" date="2014" name="Int. J. Syst. Evol. Microbiol.">
        <title>Complete genome sequence of Corynebacterium casei LMG S-19264T (=DSM 44701T), isolated from a smear-ripened cheese.</title>
        <authorList>
            <consortium name="US DOE Joint Genome Institute (JGI-PGF)"/>
            <person name="Walter F."/>
            <person name="Albersmeier A."/>
            <person name="Kalinowski J."/>
            <person name="Ruckert C."/>
        </authorList>
    </citation>
    <scope>NUCLEOTIDE SEQUENCE</scope>
    <source>
        <strain evidence="4">KCTC 12870</strain>
    </source>
</reference>
<evidence type="ECO:0000313" key="4">
    <source>
        <dbReference type="EMBL" id="GHC04185.1"/>
    </source>
</evidence>
<protein>
    <recommendedName>
        <fullName evidence="3">Ice-binding protein C-terminal domain-containing protein</fullName>
    </recommendedName>
</protein>
<organism evidence="4 5">
    <name type="scientific">Cerasicoccus arenae</name>
    <dbReference type="NCBI Taxonomy" id="424488"/>
    <lineage>
        <taxon>Bacteria</taxon>
        <taxon>Pseudomonadati</taxon>
        <taxon>Verrucomicrobiota</taxon>
        <taxon>Opitutia</taxon>
        <taxon>Puniceicoccales</taxon>
        <taxon>Cerasicoccaceae</taxon>
        <taxon>Cerasicoccus</taxon>
    </lineage>
</organism>
<keyword evidence="1" id="KW-0472">Membrane</keyword>
<keyword evidence="1" id="KW-1133">Transmembrane helix</keyword>
<dbReference type="EMBL" id="BMXG01000012">
    <property type="protein sequence ID" value="GHC04185.1"/>
    <property type="molecule type" value="Genomic_DNA"/>
</dbReference>
<proteinExistence type="predicted"/>
<sequence length="195" mass="20168">MRKYSQLLLLAFAITSNNAMAVLVINITDNGTNLTMTATGSYDFSALSPGSGVGLGNNAVVMPVGGGGAYGWKTPGPNADGYPITFDNTFAGITGAITPDFFSISHPFFVSLDNNVISIPNGSPQIASGINNIAVFNGYTLSSMGITPGVINVSWAGDSAIITASAAPIPEPSTYIALAGFATLGVFIWRRHKRS</sequence>
<dbReference type="AlphaFoldDB" id="A0A8J3DKJ2"/>
<name>A0A8J3DKJ2_9BACT</name>
<gene>
    <name evidence="4" type="ORF">GCM10007047_21090</name>
</gene>
<feature type="signal peptide" evidence="2">
    <location>
        <begin position="1"/>
        <end position="21"/>
    </location>
</feature>
<feature type="transmembrane region" description="Helical" evidence="1">
    <location>
        <begin position="172"/>
        <end position="189"/>
    </location>
</feature>
<keyword evidence="5" id="KW-1185">Reference proteome</keyword>
<dbReference type="NCBIfam" id="TIGR02595">
    <property type="entry name" value="PEP_CTERM"/>
    <property type="match status" value="1"/>
</dbReference>
<evidence type="ECO:0000259" key="3">
    <source>
        <dbReference type="Pfam" id="PF07589"/>
    </source>
</evidence>
<evidence type="ECO:0000256" key="2">
    <source>
        <dbReference type="SAM" id="SignalP"/>
    </source>
</evidence>
<keyword evidence="1" id="KW-0812">Transmembrane</keyword>
<accession>A0A8J3DKJ2</accession>
<feature type="domain" description="Ice-binding protein C-terminal" evidence="3">
    <location>
        <begin position="168"/>
        <end position="191"/>
    </location>
</feature>
<dbReference type="Proteomes" id="UP000642829">
    <property type="component" value="Unassembled WGS sequence"/>
</dbReference>
<evidence type="ECO:0000256" key="1">
    <source>
        <dbReference type="SAM" id="Phobius"/>
    </source>
</evidence>
<dbReference type="InterPro" id="IPR013424">
    <property type="entry name" value="Ice-binding_C"/>
</dbReference>
<dbReference type="Pfam" id="PF07589">
    <property type="entry name" value="PEP-CTERM"/>
    <property type="match status" value="1"/>
</dbReference>
<reference evidence="4" key="2">
    <citation type="submission" date="2020-09" db="EMBL/GenBank/DDBJ databases">
        <authorList>
            <person name="Sun Q."/>
            <person name="Kim S."/>
        </authorList>
    </citation>
    <scope>NUCLEOTIDE SEQUENCE</scope>
    <source>
        <strain evidence="4">KCTC 12870</strain>
    </source>
</reference>
<feature type="chain" id="PRO_5035292741" description="Ice-binding protein C-terminal domain-containing protein" evidence="2">
    <location>
        <begin position="22"/>
        <end position="195"/>
    </location>
</feature>